<name>A0A8H6APG7_9HELO</name>
<sequence length="170" mass="19672">MSEAQLHISCVRHTRFPQDSKTRSQHLITSSTSGSLKRRLRRRRIHVPVEEREERRMRVLELLPSSTSYERKSIAHVTTRAKFNDQPVPNSTALHITSISNHGNLVFHYQKELLSTLEILQVLSHECQINTIEDYISVVKLLVHKGAKVDPKIMRFRATPMGQTKTIKQQ</sequence>
<dbReference type="EMBL" id="JABFCT010000012">
    <property type="protein sequence ID" value="KAF5871406.1"/>
    <property type="molecule type" value="Genomic_DNA"/>
</dbReference>
<dbReference type="GeneID" id="59261982"/>
<dbReference type="OrthoDB" id="10419165at2759"/>
<gene>
    <name evidence="2" type="ORF">Bfra_007922</name>
</gene>
<proteinExistence type="predicted"/>
<feature type="compositionally biased region" description="Polar residues" evidence="1">
    <location>
        <begin position="25"/>
        <end position="35"/>
    </location>
</feature>
<dbReference type="RefSeq" id="XP_037190353.1">
    <property type="nucleotide sequence ID" value="XM_037338290.1"/>
</dbReference>
<evidence type="ECO:0000313" key="2">
    <source>
        <dbReference type="EMBL" id="KAF5871406.1"/>
    </source>
</evidence>
<accession>A0A8H6APG7</accession>
<evidence type="ECO:0000256" key="1">
    <source>
        <dbReference type="SAM" id="MobiDB-lite"/>
    </source>
</evidence>
<evidence type="ECO:0000313" key="3">
    <source>
        <dbReference type="Proteomes" id="UP000531561"/>
    </source>
</evidence>
<keyword evidence="3" id="KW-1185">Reference proteome</keyword>
<feature type="region of interest" description="Disordered" evidence="1">
    <location>
        <begin position="15"/>
        <end position="35"/>
    </location>
</feature>
<protein>
    <submittedName>
        <fullName evidence="2">Uncharacterized protein</fullName>
    </submittedName>
</protein>
<dbReference type="Proteomes" id="UP000531561">
    <property type="component" value="Unassembled WGS sequence"/>
</dbReference>
<reference evidence="2 3" key="1">
    <citation type="journal article" date="2020" name="Phytopathology">
        <title>A high-quality genome resource of Botrytis fragariae, a new and rapidly spreading fungal pathogen causing strawberry gray mold in the U.S.A.</title>
        <authorList>
            <person name="Wu Y."/>
            <person name="Saski C.A."/>
            <person name="Schnabel G."/>
            <person name="Xiao S."/>
            <person name="Hu M."/>
        </authorList>
    </citation>
    <scope>NUCLEOTIDE SEQUENCE [LARGE SCALE GENOMIC DNA]</scope>
    <source>
        <strain evidence="2 3">BVB16</strain>
    </source>
</reference>
<organism evidence="2 3">
    <name type="scientific">Botrytis fragariae</name>
    <dbReference type="NCBI Taxonomy" id="1964551"/>
    <lineage>
        <taxon>Eukaryota</taxon>
        <taxon>Fungi</taxon>
        <taxon>Dikarya</taxon>
        <taxon>Ascomycota</taxon>
        <taxon>Pezizomycotina</taxon>
        <taxon>Leotiomycetes</taxon>
        <taxon>Helotiales</taxon>
        <taxon>Sclerotiniaceae</taxon>
        <taxon>Botrytis</taxon>
    </lineage>
</organism>
<comment type="caution">
    <text evidence="2">The sequence shown here is derived from an EMBL/GenBank/DDBJ whole genome shotgun (WGS) entry which is preliminary data.</text>
</comment>
<dbReference type="AlphaFoldDB" id="A0A8H6APG7"/>